<evidence type="ECO:0000256" key="9">
    <source>
        <dbReference type="ARBA" id="ARBA00023136"/>
    </source>
</evidence>
<dbReference type="Proteomes" id="UP000694925">
    <property type="component" value="Unplaced"/>
</dbReference>
<dbReference type="CDD" id="cd03567">
    <property type="entry name" value="VHS_GGA_metazoan"/>
    <property type="match status" value="1"/>
</dbReference>
<evidence type="ECO:0000256" key="10">
    <source>
        <dbReference type="SAM" id="Coils"/>
    </source>
</evidence>
<evidence type="ECO:0000313" key="16">
    <source>
        <dbReference type="RefSeq" id="XP_017879553.1"/>
    </source>
</evidence>
<keyword evidence="10" id="KW-0175">Coiled coil</keyword>
<keyword evidence="4" id="KW-0813">Transport</keyword>
<dbReference type="InterPro" id="IPR008152">
    <property type="entry name" value="Clathrin_a/b/g-adaptin_app_Ig"/>
</dbReference>
<evidence type="ECO:0000256" key="4">
    <source>
        <dbReference type="ARBA" id="ARBA00022448"/>
    </source>
</evidence>
<dbReference type="Pfam" id="PF02883">
    <property type="entry name" value="Alpha_adaptinC2"/>
    <property type="match status" value="1"/>
</dbReference>
<comment type="subcellular location">
    <subcellularLocation>
        <location evidence="2">Early endosome membrane</location>
        <topology evidence="2">Peripheral membrane protein</topology>
    </subcellularLocation>
    <subcellularLocation>
        <location evidence="1">Golgi apparatus</location>
        <location evidence="1">trans-Golgi network membrane</location>
        <topology evidence="1">Peripheral membrane protein</topology>
    </subcellularLocation>
</comment>
<keyword evidence="8" id="KW-0333">Golgi apparatus</keyword>
<evidence type="ECO:0000256" key="11">
    <source>
        <dbReference type="SAM" id="MobiDB-lite"/>
    </source>
</evidence>
<feature type="coiled-coil region" evidence="10">
    <location>
        <begin position="393"/>
        <end position="420"/>
    </location>
</feature>
<dbReference type="SUPFAM" id="SSF48464">
    <property type="entry name" value="ENTH/VHS domain"/>
    <property type="match status" value="1"/>
</dbReference>
<evidence type="ECO:0000256" key="3">
    <source>
        <dbReference type="ARBA" id="ARBA00008099"/>
    </source>
</evidence>
<dbReference type="GO" id="GO:0006886">
    <property type="term" value="P:intracellular protein transport"/>
    <property type="evidence" value="ECO:0007669"/>
    <property type="project" value="InterPro"/>
</dbReference>
<dbReference type="SUPFAM" id="SSF89009">
    <property type="entry name" value="GAT-like domain"/>
    <property type="match status" value="1"/>
</dbReference>
<dbReference type="InterPro" id="IPR038425">
    <property type="entry name" value="GAT_sf"/>
</dbReference>
<feature type="domain" description="VHS" evidence="12">
    <location>
        <begin position="15"/>
        <end position="145"/>
    </location>
</feature>
<dbReference type="CDD" id="cd14234">
    <property type="entry name" value="GAT_GGA_meta"/>
    <property type="match status" value="1"/>
</dbReference>
<feature type="region of interest" description="Disordered" evidence="11">
    <location>
        <begin position="421"/>
        <end position="473"/>
    </location>
</feature>
<dbReference type="InterPro" id="IPR027422">
    <property type="entry name" value="GGA1-3"/>
</dbReference>
<feature type="compositionally biased region" description="Low complexity" evidence="11">
    <location>
        <begin position="450"/>
        <end position="461"/>
    </location>
</feature>
<dbReference type="InterPro" id="IPR008153">
    <property type="entry name" value="GAE_dom"/>
</dbReference>
<dbReference type="PROSITE" id="PS50179">
    <property type="entry name" value="VHS"/>
    <property type="match status" value="1"/>
</dbReference>
<evidence type="ECO:0000256" key="2">
    <source>
        <dbReference type="ARBA" id="ARBA00004220"/>
    </source>
</evidence>
<sequence>MDVVTRSLEALMQRVTNPQNQKPDIAATEAFCVMLTKETEGIQIGTKLLALHIQSSNETEALQALTLLDTCMRRCGPSFRAEVGKFRFLNEIIRIVSPKYLGGKTPVTVRQKVLQLLRTWIKEYPKEVKIKEAYEMLKKQGVIEDDPLPMNNIQEESVKTPKAKSTIFDDEEKSKLLQKLLQSKNPDDLQAANRLIKTMVREDERRVQLNSRRIMELESVHNNAKLLSEMLDSYNCNETSKEDVELMKELHQACERLKPIVLRLANETQDNEEMLGDVLVASDELEQVFEKYDAVIVRGEPVKSKTSSNVGPYLLDLSSPLEDVPLENIGIDTSSTASTNHQTDLEVLGDIFNSLGKPENLDTPSITNSNLLMIDSIMQPLNALPKSKKEEPVNAIEKKIDSKARALEELNELSESLLKQSLSGTVPNSRVKPGNHSGSSLQFSELSEPVNTRTVNTSNNSESIGSLPSQDSANDQTVIQCNTNNKRDANSRLNTALSTENSVTPEPEIKPLTDINISLQDIKPGINPPMTVIEEKNGISVVLHFARDNPREDVFVVVITTMSKNSKPLSNYLFQAVVPKKCKCRLQPPSGTSLPGHNPFLPPSAITQIMLIANPTKETVSLKFMLSYTMDEETFTEMGEVEQLPLI</sequence>
<evidence type="ECO:0000259" key="12">
    <source>
        <dbReference type="PROSITE" id="PS50179"/>
    </source>
</evidence>
<dbReference type="GO" id="GO:0034394">
    <property type="term" value="P:protein localization to cell surface"/>
    <property type="evidence" value="ECO:0007669"/>
    <property type="project" value="TreeGrafter"/>
</dbReference>
<dbReference type="PANTHER" id="PTHR45905:SF1">
    <property type="entry name" value="GOLGI-LOCALIZED, GAMMA-ADAPTIN EAR CONTAINING, ARF BINDING PROTEIN"/>
    <property type="match status" value="1"/>
</dbReference>
<dbReference type="PROSITE" id="PS50909">
    <property type="entry name" value="GAT"/>
    <property type="match status" value="1"/>
</dbReference>
<evidence type="ECO:0000256" key="7">
    <source>
        <dbReference type="ARBA" id="ARBA00022927"/>
    </source>
</evidence>
<evidence type="ECO:0000313" key="15">
    <source>
        <dbReference type="Proteomes" id="UP000694925"/>
    </source>
</evidence>
<keyword evidence="7" id="KW-0653">Protein transport</keyword>
<organism evidence="15 16">
    <name type="scientific">Ceratina calcarata</name>
    <dbReference type="NCBI Taxonomy" id="156304"/>
    <lineage>
        <taxon>Eukaryota</taxon>
        <taxon>Metazoa</taxon>
        <taxon>Ecdysozoa</taxon>
        <taxon>Arthropoda</taxon>
        <taxon>Hexapoda</taxon>
        <taxon>Insecta</taxon>
        <taxon>Pterygota</taxon>
        <taxon>Neoptera</taxon>
        <taxon>Endopterygota</taxon>
        <taxon>Hymenoptera</taxon>
        <taxon>Apocrita</taxon>
        <taxon>Aculeata</taxon>
        <taxon>Apoidea</taxon>
        <taxon>Anthophila</taxon>
        <taxon>Apidae</taxon>
        <taxon>Ceratina</taxon>
        <taxon>Zadontomerus</taxon>
    </lineage>
</organism>
<dbReference type="GO" id="GO:0031267">
    <property type="term" value="F:small GTPase binding"/>
    <property type="evidence" value="ECO:0007669"/>
    <property type="project" value="InterPro"/>
</dbReference>
<dbReference type="FunFam" id="1.20.5.170:FF:000023">
    <property type="entry name" value="ADP-ribosylation factor-binding protein GGA3 isoform X1"/>
    <property type="match status" value="1"/>
</dbReference>
<keyword evidence="9" id="KW-0472">Membrane</keyword>
<evidence type="ECO:0000256" key="8">
    <source>
        <dbReference type="ARBA" id="ARBA00023034"/>
    </source>
</evidence>
<proteinExistence type="inferred from homology"/>
<dbReference type="GO" id="GO:0005802">
    <property type="term" value="C:trans-Golgi network"/>
    <property type="evidence" value="ECO:0007669"/>
    <property type="project" value="InterPro"/>
</dbReference>
<feature type="domain" description="GAT" evidence="14">
    <location>
        <begin position="170"/>
        <end position="297"/>
    </location>
</feature>
<dbReference type="PROSITE" id="PS50180">
    <property type="entry name" value="GAE"/>
    <property type="match status" value="1"/>
</dbReference>
<dbReference type="InterPro" id="IPR041198">
    <property type="entry name" value="GGA_N-GAT"/>
</dbReference>
<reference evidence="16" key="1">
    <citation type="submission" date="2025-08" db="UniProtKB">
        <authorList>
            <consortium name="RefSeq"/>
        </authorList>
    </citation>
    <scope>IDENTIFICATION</scope>
    <source>
        <tissue evidence="16">Whole body</tissue>
    </source>
</reference>
<dbReference type="Pfam" id="PF03127">
    <property type="entry name" value="GAT"/>
    <property type="match status" value="1"/>
</dbReference>
<dbReference type="GO" id="GO:0006893">
    <property type="term" value="P:Golgi to plasma membrane transport"/>
    <property type="evidence" value="ECO:0007669"/>
    <property type="project" value="TreeGrafter"/>
</dbReference>
<dbReference type="SMART" id="SM00288">
    <property type="entry name" value="VHS"/>
    <property type="match status" value="1"/>
</dbReference>
<comment type="similarity">
    <text evidence="3">Belongs to the GGA protein family.</text>
</comment>
<dbReference type="KEGG" id="ccal:108624638"/>
<dbReference type="PANTHER" id="PTHR45905">
    <property type="entry name" value="GOLGI-LOCALIZED, GAMMA-ADAPTIN EAR CONTAINING, ARF BINDING PROTEIN"/>
    <property type="match status" value="1"/>
</dbReference>
<protein>
    <submittedName>
        <fullName evidence="16">ADP-ribosylation factor-binding protein GGA3</fullName>
    </submittedName>
</protein>
<name>A0AAJ7IYC3_9HYME</name>
<keyword evidence="5" id="KW-0967">Endosome</keyword>
<dbReference type="Gene3D" id="1.20.5.170">
    <property type="match status" value="1"/>
</dbReference>
<dbReference type="Gene3D" id="1.25.40.90">
    <property type="match status" value="1"/>
</dbReference>
<dbReference type="Pfam" id="PF00790">
    <property type="entry name" value="VHS"/>
    <property type="match status" value="1"/>
</dbReference>
<evidence type="ECO:0000259" key="13">
    <source>
        <dbReference type="PROSITE" id="PS50180"/>
    </source>
</evidence>
<dbReference type="Gene3D" id="2.60.40.1230">
    <property type="match status" value="1"/>
</dbReference>
<dbReference type="InterPro" id="IPR008942">
    <property type="entry name" value="ENTH_VHS"/>
</dbReference>
<dbReference type="InterPro" id="IPR013041">
    <property type="entry name" value="Clathrin_app_Ig-like_sf"/>
</dbReference>
<dbReference type="RefSeq" id="XP_017879553.1">
    <property type="nucleotide sequence ID" value="XM_018024064.2"/>
</dbReference>
<dbReference type="Pfam" id="PF18308">
    <property type="entry name" value="GGA_N-GAT"/>
    <property type="match status" value="1"/>
</dbReference>
<dbReference type="SMART" id="SM00809">
    <property type="entry name" value="Alpha_adaptinC2"/>
    <property type="match status" value="1"/>
</dbReference>
<dbReference type="GeneID" id="108624638"/>
<dbReference type="CTD" id="31902"/>
<gene>
    <name evidence="16" type="primary">LOC108624638</name>
</gene>
<dbReference type="GO" id="GO:0043130">
    <property type="term" value="F:ubiquitin binding"/>
    <property type="evidence" value="ECO:0007669"/>
    <property type="project" value="InterPro"/>
</dbReference>
<keyword evidence="15" id="KW-1185">Reference proteome</keyword>
<dbReference type="GO" id="GO:0031901">
    <property type="term" value="C:early endosome membrane"/>
    <property type="evidence" value="ECO:0007669"/>
    <property type="project" value="UniProtKB-SubCell"/>
</dbReference>
<evidence type="ECO:0000256" key="1">
    <source>
        <dbReference type="ARBA" id="ARBA00004150"/>
    </source>
</evidence>
<feature type="compositionally biased region" description="Polar residues" evidence="11">
    <location>
        <begin position="436"/>
        <end position="445"/>
    </location>
</feature>
<feature type="domain" description="GAE" evidence="13">
    <location>
        <begin position="526"/>
        <end position="645"/>
    </location>
</feature>
<accession>A0AAJ7IYC3</accession>
<dbReference type="InterPro" id="IPR004152">
    <property type="entry name" value="GAT_dom"/>
</dbReference>
<evidence type="ECO:0000256" key="6">
    <source>
        <dbReference type="ARBA" id="ARBA00022843"/>
    </source>
</evidence>
<dbReference type="Gene3D" id="1.20.58.160">
    <property type="match status" value="1"/>
</dbReference>
<evidence type="ECO:0000256" key="5">
    <source>
        <dbReference type="ARBA" id="ARBA00022753"/>
    </source>
</evidence>
<dbReference type="SUPFAM" id="SSF49348">
    <property type="entry name" value="Clathrin adaptor appendage domain"/>
    <property type="match status" value="1"/>
</dbReference>
<keyword evidence="6" id="KW-0832">Ubl conjugation</keyword>
<dbReference type="GO" id="GO:0035091">
    <property type="term" value="F:phosphatidylinositol binding"/>
    <property type="evidence" value="ECO:0007669"/>
    <property type="project" value="InterPro"/>
</dbReference>
<dbReference type="AlphaFoldDB" id="A0AAJ7IYC3"/>
<feature type="compositionally biased region" description="Polar residues" evidence="11">
    <location>
        <begin position="462"/>
        <end position="473"/>
    </location>
</feature>
<evidence type="ECO:0000259" key="14">
    <source>
        <dbReference type="PROSITE" id="PS50909"/>
    </source>
</evidence>
<dbReference type="InterPro" id="IPR002014">
    <property type="entry name" value="VHS_dom"/>
</dbReference>